<proteinExistence type="predicted"/>
<feature type="domain" description="N-acetyltransferase" evidence="3">
    <location>
        <begin position="5"/>
        <end position="169"/>
    </location>
</feature>
<accession>A0A2A5QSG3</accession>
<keyword evidence="1 4" id="KW-0808">Transferase</keyword>
<name>A0A2A5QSG3_9EURY</name>
<keyword evidence="5" id="KW-1185">Reference proteome</keyword>
<dbReference type="GO" id="GO:0016747">
    <property type="term" value="F:acyltransferase activity, transferring groups other than amino-acyl groups"/>
    <property type="evidence" value="ECO:0007669"/>
    <property type="project" value="InterPro"/>
</dbReference>
<dbReference type="Proteomes" id="UP000219689">
    <property type="component" value="Unassembled WGS sequence"/>
</dbReference>
<evidence type="ECO:0000256" key="2">
    <source>
        <dbReference type="ARBA" id="ARBA00023315"/>
    </source>
</evidence>
<dbReference type="SUPFAM" id="SSF55729">
    <property type="entry name" value="Acyl-CoA N-acyltransferases (Nat)"/>
    <property type="match status" value="1"/>
</dbReference>
<gene>
    <name evidence="4" type="ORF">CP557_03870</name>
</gene>
<organism evidence="4 5">
    <name type="scientific">Natrinema ejinorense</name>
    <dbReference type="NCBI Taxonomy" id="373386"/>
    <lineage>
        <taxon>Archaea</taxon>
        <taxon>Methanobacteriati</taxon>
        <taxon>Methanobacteriota</taxon>
        <taxon>Stenosarchaea group</taxon>
        <taxon>Halobacteria</taxon>
        <taxon>Halobacteriales</taxon>
        <taxon>Natrialbaceae</taxon>
        <taxon>Natrinema</taxon>
    </lineage>
</organism>
<dbReference type="CDD" id="cd04301">
    <property type="entry name" value="NAT_SF"/>
    <property type="match status" value="1"/>
</dbReference>
<dbReference type="InterPro" id="IPR016181">
    <property type="entry name" value="Acyl_CoA_acyltransferase"/>
</dbReference>
<comment type="caution">
    <text evidence="4">The sequence shown here is derived from an EMBL/GenBank/DDBJ whole genome shotgun (WGS) entry which is preliminary data.</text>
</comment>
<dbReference type="EMBL" id="NXNI01000001">
    <property type="protein sequence ID" value="PCR89744.1"/>
    <property type="molecule type" value="Genomic_DNA"/>
</dbReference>
<dbReference type="Pfam" id="PF00583">
    <property type="entry name" value="Acetyltransf_1"/>
    <property type="match status" value="1"/>
</dbReference>
<protein>
    <submittedName>
        <fullName evidence="4">GNAT family N-acetyltransferase</fullName>
    </submittedName>
</protein>
<dbReference type="PANTHER" id="PTHR43877:SF5">
    <property type="entry name" value="BLL8307 PROTEIN"/>
    <property type="match status" value="1"/>
</dbReference>
<dbReference type="PANTHER" id="PTHR43877">
    <property type="entry name" value="AMINOALKYLPHOSPHONATE N-ACETYLTRANSFERASE-RELATED-RELATED"/>
    <property type="match status" value="1"/>
</dbReference>
<dbReference type="InterPro" id="IPR050832">
    <property type="entry name" value="Bact_Acetyltransf"/>
</dbReference>
<dbReference type="Gene3D" id="3.40.630.30">
    <property type="match status" value="1"/>
</dbReference>
<evidence type="ECO:0000259" key="3">
    <source>
        <dbReference type="PROSITE" id="PS51186"/>
    </source>
</evidence>
<dbReference type="RefSeq" id="WP_097378690.1">
    <property type="nucleotide sequence ID" value="NZ_NXNI01000001.1"/>
</dbReference>
<dbReference type="AlphaFoldDB" id="A0A2A5QSG3"/>
<evidence type="ECO:0000313" key="4">
    <source>
        <dbReference type="EMBL" id="PCR89744.1"/>
    </source>
</evidence>
<dbReference type="OrthoDB" id="125295at2157"/>
<reference evidence="4 5" key="1">
    <citation type="submission" date="2017-09" db="EMBL/GenBank/DDBJ databases">
        <title>Genome sequences of Natrinema ejinorence JCM 13890T.</title>
        <authorList>
            <person name="Roh S.W."/>
            <person name="Kim Y.B."/>
            <person name="Kim J.Y."/>
        </authorList>
    </citation>
    <scope>NUCLEOTIDE SEQUENCE [LARGE SCALE GENOMIC DNA]</scope>
    <source>
        <strain evidence="4 5">JCM 13890</strain>
    </source>
</reference>
<evidence type="ECO:0000313" key="5">
    <source>
        <dbReference type="Proteomes" id="UP000219689"/>
    </source>
</evidence>
<keyword evidence="2" id="KW-0012">Acyltransferase</keyword>
<dbReference type="PROSITE" id="PS51186">
    <property type="entry name" value="GNAT"/>
    <property type="match status" value="1"/>
</dbReference>
<evidence type="ECO:0000256" key="1">
    <source>
        <dbReference type="ARBA" id="ARBA00022679"/>
    </source>
</evidence>
<sequence>MANELTIRRYRPDDGPRVRDLHETAMRDADAYVPGVPDDDLESVTETFLETGGEFLVGELADRIVAMGAFRPVDESASIATFVPDLVDAAVEVTRLRVDPAVQRRGYGRQIYRELEERARSRGFEQVVLDTRPTQTAARGLYDTEGLEAVCRERFEAFDDPFELIFYRKSIADDG</sequence>
<dbReference type="InterPro" id="IPR000182">
    <property type="entry name" value="GNAT_dom"/>
</dbReference>